<protein>
    <submittedName>
        <fullName evidence="2">Uncharacterized protein</fullName>
    </submittedName>
</protein>
<dbReference type="RefSeq" id="WP_184478994.1">
    <property type="nucleotide sequence ID" value="NZ_JACHIV010000001.1"/>
</dbReference>
<feature type="compositionally biased region" description="Basic and acidic residues" evidence="1">
    <location>
        <begin position="93"/>
        <end position="103"/>
    </location>
</feature>
<dbReference type="EMBL" id="JACHIV010000001">
    <property type="protein sequence ID" value="MBB5069294.1"/>
    <property type="molecule type" value="Genomic_DNA"/>
</dbReference>
<evidence type="ECO:0000256" key="1">
    <source>
        <dbReference type="SAM" id="MobiDB-lite"/>
    </source>
</evidence>
<reference evidence="2 3" key="1">
    <citation type="submission" date="2020-08" db="EMBL/GenBank/DDBJ databases">
        <title>Sequencing the genomes of 1000 actinobacteria strains.</title>
        <authorList>
            <person name="Klenk H.-P."/>
        </authorList>
    </citation>
    <scope>NUCLEOTIDE SEQUENCE [LARGE SCALE GENOMIC DNA]</scope>
    <source>
        <strain evidence="2 3">DSM 45582</strain>
    </source>
</reference>
<comment type="caution">
    <text evidence="2">The sequence shown here is derived from an EMBL/GenBank/DDBJ whole genome shotgun (WGS) entry which is preliminary data.</text>
</comment>
<feature type="compositionally biased region" description="Basic and acidic residues" evidence="1">
    <location>
        <begin position="50"/>
        <end position="62"/>
    </location>
</feature>
<dbReference type="Proteomes" id="UP000580474">
    <property type="component" value="Unassembled WGS sequence"/>
</dbReference>
<name>A0A840NCG2_9PSEU</name>
<proteinExistence type="predicted"/>
<sequence>MRHHESGRSPERERGSISRRPVAPAPGDRPAPDGLIALQRTLGNAATAEWVRRSRERRRVEGESGGGSWAPGGHERAAVQRVETGAEPGADGKPVRRGDVHERERALSEKYGIRIGPPEGADGHFGPAVLDRIDAALASLPQGDLGPNEQLIAIEPDPSGNYTSSYDTEDQTISIVHPIIAGGVRAPDWLYARLNRGSRWQRKLMDRAAMSGMEGIGSKSDRALGIGRGERHVMAGVSDELAHGNLVEWTVRHEVGHAVDEMVEWNLGLAEQERFGGWRVHLDADMEDVARAVFRQAGLLAVLPATNERIAIGTLALRLGAESVREDAVGKAGWLHKYFDRFARYLEPPELDRRRDLALRFIRFALAQPWSLDDGGASVLDVGGRTYHVDQHGKWVSYSTEQRSSHALSNYQFSNPQEWFAEAYAAYYDPKSGVGDRLSPEVRAWFAARGAAAGGARSG</sequence>
<accession>A0A840NCG2</accession>
<evidence type="ECO:0000313" key="3">
    <source>
        <dbReference type="Proteomes" id="UP000580474"/>
    </source>
</evidence>
<keyword evidence="3" id="KW-1185">Reference proteome</keyword>
<evidence type="ECO:0000313" key="2">
    <source>
        <dbReference type="EMBL" id="MBB5069294.1"/>
    </source>
</evidence>
<gene>
    <name evidence="2" type="ORF">BJ969_002382</name>
</gene>
<organism evidence="2 3">
    <name type="scientific">Saccharopolyspora gloriosae</name>
    <dbReference type="NCBI Taxonomy" id="455344"/>
    <lineage>
        <taxon>Bacteria</taxon>
        <taxon>Bacillati</taxon>
        <taxon>Actinomycetota</taxon>
        <taxon>Actinomycetes</taxon>
        <taxon>Pseudonocardiales</taxon>
        <taxon>Pseudonocardiaceae</taxon>
        <taxon>Saccharopolyspora</taxon>
    </lineage>
</organism>
<feature type="compositionally biased region" description="Basic and acidic residues" evidence="1">
    <location>
        <begin position="1"/>
        <end position="16"/>
    </location>
</feature>
<feature type="region of interest" description="Disordered" evidence="1">
    <location>
        <begin position="1"/>
        <end position="103"/>
    </location>
</feature>
<dbReference type="AlphaFoldDB" id="A0A840NCG2"/>